<organism evidence="2 3">
    <name type="scientific">Marchantia polymorpha</name>
    <name type="common">Common liverwort</name>
    <name type="synonym">Marchantia aquatica</name>
    <dbReference type="NCBI Taxonomy" id="3197"/>
    <lineage>
        <taxon>Eukaryota</taxon>
        <taxon>Viridiplantae</taxon>
        <taxon>Streptophyta</taxon>
        <taxon>Embryophyta</taxon>
        <taxon>Marchantiophyta</taxon>
        <taxon>Marchantiopsida</taxon>
        <taxon>Marchantiidae</taxon>
        <taxon>Marchantiales</taxon>
        <taxon>Marchantiaceae</taxon>
        <taxon>Marchantia</taxon>
    </lineage>
</organism>
<feature type="region of interest" description="Disordered" evidence="1">
    <location>
        <begin position="78"/>
        <end position="105"/>
    </location>
</feature>
<protein>
    <submittedName>
        <fullName evidence="2">Uncharacterized protein</fullName>
    </submittedName>
</protein>
<name>A0A2R6XGM7_MARPO</name>
<evidence type="ECO:0000313" key="3">
    <source>
        <dbReference type="Proteomes" id="UP000244005"/>
    </source>
</evidence>
<evidence type="ECO:0000313" key="2">
    <source>
        <dbReference type="EMBL" id="PTQ45270.1"/>
    </source>
</evidence>
<dbReference type="Gramene" id="Mp2g07910.1">
    <property type="protein sequence ID" value="Mp2g07910.1.cds1"/>
    <property type="gene ID" value="Mp2g07910"/>
</dbReference>
<accession>A0A2R6XGM7</accession>
<proteinExistence type="predicted"/>
<dbReference type="Proteomes" id="UP000244005">
    <property type="component" value="Unassembled WGS sequence"/>
</dbReference>
<dbReference type="AlphaFoldDB" id="A0A2R6XGM7"/>
<evidence type="ECO:0000256" key="1">
    <source>
        <dbReference type="SAM" id="MobiDB-lite"/>
    </source>
</evidence>
<keyword evidence="3" id="KW-1185">Reference proteome</keyword>
<reference evidence="3" key="1">
    <citation type="journal article" date="2017" name="Cell">
        <title>Insights into land plant evolution garnered from the Marchantia polymorpha genome.</title>
        <authorList>
            <person name="Bowman J.L."/>
            <person name="Kohchi T."/>
            <person name="Yamato K.T."/>
            <person name="Jenkins J."/>
            <person name="Shu S."/>
            <person name="Ishizaki K."/>
            <person name="Yamaoka S."/>
            <person name="Nishihama R."/>
            <person name="Nakamura Y."/>
            <person name="Berger F."/>
            <person name="Adam C."/>
            <person name="Aki S.S."/>
            <person name="Althoff F."/>
            <person name="Araki T."/>
            <person name="Arteaga-Vazquez M.A."/>
            <person name="Balasubrmanian S."/>
            <person name="Barry K."/>
            <person name="Bauer D."/>
            <person name="Boehm C.R."/>
            <person name="Briginshaw L."/>
            <person name="Caballero-Perez J."/>
            <person name="Catarino B."/>
            <person name="Chen F."/>
            <person name="Chiyoda S."/>
            <person name="Chovatia M."/>
            <person name="Davies K.M."/>
            <person name="Delmans M."/>
            <person name="Demura T."/>
            <person name="Dierschke T."/>
            <person name="Dolan L."/>
            <person name="Dorantes-Acosta A.E."/>
            <person name="Eklund D.M."/>
            <person name="Florent S.N."/>
            <person name="Flores-Sandoval E."/>
            <person name="Fujiyama A."/>
            <person name="Fukuzawa H."/>
            <person name="Galik B."/>
            <person name="Grimanelli D."/>
            <person name="Grimwood J."/>
            <person name="Grossniklaus U."/>
            <person name="Hamada T."/>
            <person name="Haseloff J."/>
            <person name="Hetherington A.J."/>
            <person name="Higo A."/>
            <person name="Hirakawa Y."/>
            <person name="Hundley H.N."/>
            <person name="Ikeda Y."/>
            <person name="Inoue K."/>
            <person name="Inoue S.I."/>
            <person name="Ishida S."/>
            <person name="Jia Q."/>
            <person name="Kakita M."/>
            <person name="Kanazawa T."/>
            <person name="Kawai Y."/>
            <person name="Kawashima T."/>
            <person name="Kennedy M."/>
            <person name="Kinose K."/>
            <person name="Kinoshita T."/>
            <person name="Kohara Y."/>
            <person name="Koide E."/>
            <person name="Komatsu K."/>
            <person name="Kopischke S."/>
            <person name="Kubo M."/>
            <person name="Kyozuka J."/>
            <person name="Lagercrantz U."/>
            <person name="Lin S.S."/>
            <person name="Lindquist E."/>
            <person name="Lipzen A.M."/>
            <person name="Lu C.W."/>
            <person name="De Luna E."/>
            <person name="Martienssen R.A."/>
            <person name="Minamino N."/>
            <person name="Mizutani M."/>
            <person name="Mizutani M."/>
            <person name="Mochizuki N."/>
            <person name="Monte I."/>
            <person name="Mosher R."/>
            <person name="Nagasaki H."/>
            <person name="Nakagami H."/>
            <person name="Naramoto S."/>
            <person name="Nishitani K."/>
            <person name="Ohtani M."/>
            <person name="Okamoto T."/>
            <person name="Okumura M."/>
            <person name="Phillips J."/>
            <person name="Pollak B."/>
            <person name="Reinders A."/>
            <person name="Rovekamp M."/>
            <person name="Sano R."/>
            <person name="Sawa S."/>
            <person name="Schmid M.W."/>
            <person name="Shirakawa M."/>
            <person name="Solano R."/>
            <person name="Spunde A."/>
            <person name="Suetsugu N."/>
            <person name="Sugano S."/>
            <person name="Sugiyama A."/>
            <person name="Sun R."/>
            <person name="Suzuki Y."/>
            <person name="Takenaka M."/>
            <person name="Takezawa D."/>
            <person name="Tomogane H."/>
            <person name="Tsuzuki M."/>
            <person name="Ueda T."/>
            <person name="Umeda M."/>
            <person name="Ward J.M."/>
            <person name="Watanabe Y."/>
            <person name="Yazaki K."/>
            <person name="Yokoyama R."/>
            <person name="Yoshitake Y."/>
            <person name="Yotsui I."/>
            <person name="Zachgo S."/>
            <person name="Schmutz J."/>
        </authorList>
    </citation>
    <scope>NUCLEOTIDE SEQUENCE [LARGE SCALE GENOMIC DNA]</scope>
    <source>
        <strain evidence="3">Tak-1</strain>
    </source>
</reference>
<gene>
    <name evidence="2" type="ORF">MARPO_0015s0077</name>
</gene>
<dbReference type="EMBL" id="KZ772687">
    <property type="protein sequence ID" value="PTQ45270.1"/>
    <property type="molecule type" value="Genomic_DNA"/>
</dbReference>
<sequence>MSYLQRGGAWLVVSGQKGIGRVRAQHFGRSGIVQKLQWNRQILQEQSNLIHAAHRRQPDQLMFCSQQVPENSDSLYPTTFAQNLSSDSNVNPRGSLAQPSFAPTS</sequence>